<feature type="compositionally biased region" description="Basic and acidic residues" evidence="1">
    <location>
        <begin position="191"/>
        <end position="210"/>
    </location>
</feature>
<evidence type="ECO:0000313" key="2">
    <source>
        <dbReference type="Proteomes" id="UP000887578"/>
    </source>
</evidence>
<sequence length="462" mass="52468">MSSYWLTSKEKKQFISQTSNNIQYSNIRLNQNITSSNTVFLKSFESDQWDDKILYAGNLTKNDISFWNKFENNLPSKYYQSDRGIKNELAIANLPEMNKLVLKIATCKNSTEAVSFDNKIIGFGKPFKKREITKSSTFVIQNPFEFPRQQNDKVPPPEVSEFKASQSLLNPNEASKNGQQSIHHVQQQHQQRKEETNEEEKIVEKPEERNQPLPPSKKTAGQTEKEALENLSTASTIFRDTPDPGQIMSVSKSELAINADDDAFLGIRCLLQDKNIAVKIFTPEGLQVHPDIYIVEDEKAIQIWKLKDCSDDAYITIFYKAVPKDAKNAEKIFTNELSGTESIKIRIYSYTPVAKPPLLKTQKDAYEFGPDNTAQIGLTNEDEDGRVGIKCMILENGNNFEIEPEIAIVECQTTTFINIKRTATTTSSATLIIKCYEIYSVETVINDLEFNDAMAEIKVEIH</sequence>
<reference evidence="3" key="1">
    <citation type="submission" date="2022-11" db="UniProtKB">
        <authorList>
            <consortium name="WormBaseParasite"/>
        </authorList>
    </citation>
    <scope>IDENTIFICATION</scope>
</reference>
<dbReference type="WBParaSite" id="PDA_v2.g5801.t1">
    <property type="protein sequence ID" value="PDA_v2.g5801.t1"/>
    <property type="gene ID" value="PDA_v2.g5801"/>
</dbReference>
<dbReference type="AlphaFoldDB" id="A0A914QQR1"/>
<name>A0A914QQR1_9BILA</name>
<dbReference type="Proteomes" id="UP000887578">
    <property type="component" value="Unplaced"/>
</dbReference>
<accession>A0A914QQR1</accession>
<feature type="compositionally biased region" description="Polar residues" evidence="1">
    <location>
        <begin position="163"/>
        <end position="178"/>
    </location>
</feature>
<organism evidence="2 3">
    <name type="scientific">Panagrolaimus davidi</name>
    <dbReference type="NCBI Taxonomy" id="227884"/>
    <lineage>
        <taxon>Eukaryota</taxon>
        <taxon>Metazoa</taxon>
        <taxon>Ecdysozoa</taxon>
        <taxon>Nematoda</taxon>
        <taxon>Chromadorea</taxon>
        <taxon>Rhabditida</taxon>
        <taxon>Tylenchina</taxon>
        <taxon>Panagrolaimomorpha</taxon>
        <taxon>Panagrolaimoidea</taxon>
        <taxon>Panagrolaimidae</taxon>
        <taxon>Panagrolaimus</taxon>
    </lineage>
</organism>
<protein>
    <submittedName>
        <fullName evidence="3">Uncharacterized protein</fullName>
    </submittedName>
</protein>
<proteinExistence type="predicted"/>
<keyword evidence="2" id="KW-1185">Reference proteome</keyword>
<feature type="compositionally biased region" description="Low complexity" evidence="1">
    <location>
        <begin position="179"/>
        <end position="189"/>
    </location>
</feature>
<feature type="region of interest" description="Disordered" evidence="1">
    <location>
        <begin position="143"/>
        <end position="225"/>
    </location>
</feature>
<evidence type="ECO:0000313" key="3">
    <source>
        <dbReference type="WBParaSite" id="PDA_v2.g5801.t1"/>
    </source>
</evidence>
<evidence type="ECO:0000256" key="1">
    <source>
        <dbReference type="SAM" id="MobiDB-lite"/>
    </source>
</evidence>